<dbReference type="OrthoDB" id="4327547at2"/>
<feature type="transmembrane region" description="Helical" evidence="1">
    <location>
        <begin position="21"/>
        <end position="44"/>
    </location>
</feature>
<dbReference type="InterPro" id="IPR025588">
    <property type="entry name" value="YcxB-like_C"/>
</dbReference>
<dbReference type="EMBL" id="QGSZ01000189">
    <property type="protein sequence ID" value="RQX03551.1"/>
    <property type="molecule type" value="Genomic_DNA"/>
</dbReference>
<comment type="caution">
    <text evidence="3">The sequence shown here is derived from an EMBL/GenBank/DDBJ whole genome shotgun (WGS) entry which is preliminary data.</text>
</comment>
<organism evidence="3 4">
    <name type="scientific">Micromonospora inaquosa</name>
    <dbReference type="NCBI Taxonomy" id="2203716"/>
    <lineage>
        <taxon>Bacteria</taxon>
        <taxon>Bacillati</taxon>
        <taxon>Actinomycetota</taxon>
        <taxon>Actinomycetes</taxon>
        <taxon>Micromonosporales</taxon>
        <taxon>Micromonosporaceae</taxon>
        <taxon>Micromonospora</taxon>
    </lineage>
</organism>
<evidence type="ECO:0000313" key="4">
    <source>
        <dbReference type="Proteomes" id="UP000282312"/>
    </source>
</evidence>
<dbReference type="RefSeq" id="WP_124772567.1">
    <property type="nucleotide sequence ID" value="NZ_QGSZ01000189.1"/>
</dbReference>
<sequence length="145" mass="15340">MLAAVVEGLVSAEVWELPTDAAAIVVGLGLVLAAIIGGIAVLLARLALAATYHWQAHLLARGNPWLSKPIQATVTDTGIHLRSAAVDATIAWSHHPFYIETDRAFVLLASKGLAATSVVLPKRGLAEADLSQLRAMLATHVRERP</sequence>
<evidence type="ECO:0000256" key="1">
    <source>
        <dbReference type="SAM" id="Phobius"/>
    </source>
</evidence>
<keyword evidence="1" id="KW-1133">Transmembrane helix</keyword>
<evidence type="ECO:0000259" key="2">
    <source>
        <dbReference type="Pfam" id="PF14317"/>
    </source>
</evidence>
<dbReference type="AlphaFoldDB" id="A0A3N9WRW7"/>
<protein>
    <recommendedName>
        <fullName evidence="2">YcxB-like C-terminal domain-containing protein</fullName>
    </recommendedName>
</protein>
<name>A0A3N9WRW7_9ACTN</name>
<keyword evidence="1" id="KW-0472">Membrane</keyword>
<reference evidence="3 4" key="1">
    <citation type="submission" date="2018-05" db="EMBL/GenBank/DDBJ databases">
        <title>Micromonospora from Atacama Desert.</title>
        <authorList>
            <person name="Carro L."/>
            <person name="Goodfellow M."/>
            <person name="Klenk H.-P."/>
        </authorList>
    </citation>
    <scope>NUCLEOTIDE SEQUENCE [LARGE SCALE GENOMIC DNA]</scope>
    <source>
        <strain evidence="3 4">LB39</strain>
    </source>
</reference>
<accession>A0A3N9WRW7</accession>
<evidence type="ECO:0000313" key="3">
    <source>
        <dbReference type="EMBL" id="RQX03551.1"/>
    </source>
</evidence>
<dbReference type="Proteomes" id="UP000282312">
    <property type="component" value="Unassembled WGS sequence"/>
</dbReference>
<dbReference type="Pfam" id="PF14317">
    <property type="entry name" value="YcxB"/>
    <property type="match status" value="1"/>
</dbReference>
<feature type="domain" description="YcxB-like C-terminal" evidence="2">
    <location>
        <begin position="75"/>
        <end position="137"/>
    </location>
</feature>
<keyword evidence="1" id="KW-0812">Transmembrane</keyword>
<proteinExistence type="predicted"/>
<keyword evidence="4" id="KW-1185">Reference proteome</keyword>
<gene>
    <name evidence="3" type="ORF">DLJ59_11935</name>
</gene>